<dbReference type="AlphaFoldDB" id="A0AAW2BZA3"/>
<dbReference type="SUPFAM" id="SSF48403">
    <property type="entry name" value="Ankyrin repeat"/>
    <property type="match status" value="1"/>
</dbReference>
<dbReference type="SMART" id="SM00248">
    <property type="entry name" value="ANK"/>
    <property type="match status" value="5"/>
</dbReference>
<protein>
    <recommendedName>
        <fullName evidence="3">PGG domain-containing protein</fullName>
    </recommendedName>
</protein>
<feature type="compositionally biased region" description="Low complexity" evidence="1">
    <location>
        <begin position="25"/>
        <end position="35"/>
    </location>
</feature>
<dbReference type="InterPro" id="IPR026961">
    <property type="entry name" value="PGG_dom"/>
</dbReference>
<evidence type="ECO:0000313" key="5">
    <source>
        <dbReference type="Proteomes" id="UP001459277"/>
    </source>
</evidence>
<feature type="region of interest" description="Disordered" evidence="1">
    <location>
        <begin position="1"/>
        <end position="35"/>
    </location>
</feature>
<evidence type="ECO:0000259" key="3">
    <source>
        <dbReference type="Pfam" id="PF13962"/>
    </source>
</evidence>
<feature type="transmembrane region" description="Helical" evidence="2">
    <location>
        <begin position="575"/>
        <end position="598"/>
    </location>
</feature>
<organism evidence="4 5">
    <name type="scientific">Lithocarpus litseifolius</name>
    <dbReference type="NCBI Taxonomy" id="425828"/>
    <lineage>
        <taxon>Eukaryota</taxon>
        <taxon>Viridiplantae</taxon>
        <taxon>Streptophyta</taxon>
        <taxon>Embryophyta</taxon>
        <taxon>Tracheophyta</taxon>
        <taxon>Spermatophyta</taxon>
        <taxon>Magnoliopsida</taxon>
        <taxon>eudicotyledons</taxon>
        <taxon>Gunneridae</taxon>
        <taxon>Pentapetalae</taxon>
        <taxon>rosids</taxon>
        <taxon>fabids</taxon>
        <taxon>Fagales</taxon>
        <taxon>Fagaceae</taxon>
        <taxon>Lithocarpus</taxon>
    </lineage>
</organism>
<dbReference type="GO" id="GO:0016020">
    <property type="term" value="C:membrane"/>
    <property type="evidence" value="ECO:0007669"/>
    <property type="project" value="TreeGrafter"/>
</dbReference>
<evidence type="ECO:0000256" key="1">
    <source>
        <dbReference type="SAM" id="MobiDB-lite"/>
    </source>
</evidence>
<dbReference type="PANTHER" id="PTHR24177:SF292">
    <property type="entry name" value="ANKYRIN REPEAT FAMILY PROTEIN-RELATED"/>
    <property type="match status" value="1"/>
</dbReference>
<dbReference type="Pfam" id="PF12796">
    <property type="entry name" value="Ank_2"/>
    <property type="match status" value="1"/>
</dbReference>
<evidence type="ECO:0000256" key="2">
    <source>
        <dbReference type="SAM" id="Phobius"/>
    </source>
</evidence>
<dbReference type="Pfam" id="PF13962">
    <property type="entry name" value="PGG"/>
    <property type="match status" value="1"/>
</dbReference>
<feature type="transmembrane region" description="Helical" evidence="2">
    <location>
        <begin position="531"/>
        <end position="555"/>
    </location>
</feature>
<dbReference type="Gene3D" id="1.25.40.20">
    <property type="entry name" value="Ankyrin repeat-containing domain"/>
    <property type="match status" value="2"/>
</dbReference>
<feature type="domain" description="PGG" evidence="3">
    <location>
        <begin position="529"/>
        <end position="641"/>
    </location>
</feature>
<dbReference type="InterPro" id="IPR036770">
    <property type="entry name" value="Ankyrin_rpt-contain_sf"/>
</dbReference>
<comment type="caution">
    <text evidence="4">The sequence shown here is derived from an EMBL/GenBank/DDBJ whole genome shotgun (WGS) entry which is preliminary data.</text>
</comment>
<dbReference type="PANTHER" id="PTHR24177">
    <property type="entry name" value="CASKIN"/>
    <property type="match status" value="1"/>
</dbReference>
<keyword evidence="2" id="KW-0472">Membrane</keyword>
<feature type="transmembrane region" description="Helical" evidence="2">
    <location>
        <begin position="618"/>
        <end position="643"/>
    </location>
</feature>
<reference evidence="4 5" key="1">
    <citation type="submission" date="2024-01" db="EMBL/GenBank/DDBJ databases">
        <title>A telomere-to-telomere, gap-free genome of sweet tea (Lithocarpus litseifolius).</title>
        <authorList>
            <person name="Zhou J."/>
        </authorList>
    </citation>
    <scope>NUCLEOTIDE SEQUENCE [LARGE SCALE GENOMIC DNA]</scope>
    <source>
        <strain evidence="4">Zhou-2022a</strain>
        <tissue evidence="4">Leaf</tissue>
    </source>
</reference>
<dbReference type="InterPro" id="IPR002110">
    <property type="entry name" value="Ankyrin_rpt"/>
</dbReference>
<gene>
    <name evidence="4" type="ORF">SO802_029624</name>
</gene>
<accession>A0AAW2BZA3</accession>
<dbReference type="EMBL" id="JAZDWU010000010">
    <property type="protein sequence ID" value="KAK9989385.1"/>
    <property type="molecule type" value="Genomic_DNA"/>
</dbReference>
<evidence type="ECO:0000313" key="4">
    <source>
        <dbReference type="EMBL" id="KAK9989385.1"/>
    </source>
</evidence>
<feature type="transmembrane region" description="Helical" evidence="2">
    <location>
        <begin position="649"/>
        <end position="668"/>
    </location>
</feature>
<keyword evidence="5" id="KW-1185">Reference proteome</keyword>
<keyword evidence="2" id="KW-0812">Transmembrane</keyword>
<feature type="compositionally biased region" description="Basic and acidic residues" evidence="1">
    <location>
        <begin position="1"/>
        <end position="17"/>
    </location>
</feature>
<name>A0AAW2BZA3_9ROSI</name>
<keyword evidence="2" id="KW-1133">Transmembrane helix</keyword>
<sequence>MPPKRRGEIEVTTEERVNSSPPPCFQSSSPSSCKPALGPQINLTRQKSYSFEGSSFHQLQPICNSNSSNQLSALPFSHRINLSTSIPGPSIGAKPMEEDICLDAAGLSTQTPSVSQIECATPNRELPYLILCDEERRKEYLSLCVPLYQAAIKGDWKVAKDVIDKYPGIVRVAITRKWETALHIAAAAKRTAFVKELVKHMNEEDLALKNKDDNTAICFAAASGIVEIAMIMVEKNKNLPMIQGNKGMRPIYMAALFGHRNMVSYLYPVTNFGSLAREEQISLFLATISADLYDLALKILEEDKSLAYARDTNGETALHVLARKPSTIANKSDLGIWKRSINSCFKWIHHKDLMQTLAHQLVEKLWEHVLQLQDWEISKLIKTPSKLLFDAAELGNVEFLIILIRAYPDLIWKVDQNKRSLFHIAVLYRQEAIFNLIYEIGAIKDLIAAYKDKNNTDNNNILHLAGNLAPLSRRRIVSGAALQMQRELLWFQAVEKIVPPSYIKMKNSKNQTPKDLFAEEHKKLLKEGEKWMKSTATSCMLVATLIATVVFAAAITVPGGENNNTGVPIFLREKWFLIFVISDAIALFSSSASIIMFLSILTSRYAENDFLISLPTRLMFGISTLFISIATMVLAYTGAIFLIYDHKRVWVPILIVFLACATVTLFAWQHFHLWVDTIRSTYWSRFLFRPFKHRLYNN</sequence>
<proteinExistence type="predicted"/>
<dbReference type="Proteomes" id="UP001459277">
    <property type="component" value="Unassembled WGS sequence"/>
</dbReference>